<evidence type="ECO:0000313" key="1">
    <source>
        <dbReference type="EMBL" id="KAJ7530262.1"/>
    </source>
</evidence>
<evidence type="ECO:0000313" key="2">
    <source>
        <dbReference type="Proteomes" id="UP001162992"/>
    </source>
</evidence>
<gene>
    <name evidence="1" type="ORF">O6H91_15G086900</name>
</gene>
<proteinExistence type="predicted"/>
<protein>
    <submittedName>
        <fullName evidence="1">Uncharacterized protein</fullName>
    </submittedName>
</protein>
<dbReference type="EMBL" id="CM055106">
    <property type="protein sequence ID" value="KAJ7530262.1"/>
    <property type="molecule type" value="Genomic_DNA"/>
</dbReference>
<keyword evidence="2" id="KW-1185">Reference proteome</keyword>
<sequence length="904" mass="99390">MEAAAGSYLRDSLLRRQGGWRGGGSEREREREREMTALQLFSRGFTLTESNWNGNDPCGLKWQGVTCDEVTNTKIIGLSLSTFGLIGRLLPSVGNFINLESLDLSFNPGLTGFIPDALGNLTNLQTLNLQSCGFVGHIPSSLGNLVHLHFLALNKNQLTGNIPSSLGNLGAVTWFDLSENLISGAIPISTSDPSNVGLDNLTAAWHLHLNNNTVSGHLPKEICHLSNLIHLLLDGNNLSGAIPPEISGLSSLEILRLDNNKFEDAVPNNISQLSSLTELHLSNNSFNGMLPEMSGLQELRLLRLSMNSFSFQAIPMWLLNLTNLQTLEMDDDNLIGEVPPLLLNLPSLEALSFQSNRINGSLSLNFVTTSLTSLSLENNNITDISLYNNVQLQLSLGGNPICSDKRYQLSGDFCFIATNQQTWVPQPALCKTQCAEKIINPITCTCAFPLVVLFQFNAPSFPGINSARISSLETQLASHLNLNTNQVYAGSANFTDNHRLLMTVSIFPMEPSYALSQEQVFNIISQLSLQTVSLMYFGPFLVRPISNPPGSINHPKMRVGGVIVICGGATGAIILLAAITVYVFRRKIRAKKAEAADSFFAPWKSSTEDSGSTPNLKSARWFPYIELKKLTSDFSDSNEIGFGGYGKVYKGTLLSGETVAIKRAEKWSLQGAAEFKNEIELLSRVRHKNLVGLIGFCYDQGEQMLVYEYMPNGTLQDHLFGQKEAFDWKKRLELALDSAKGLVYLHEQTIPPIIHRDVKSSNILLDDNMVARIADFGLSRLIDDGKGHVTTQVKGTLGYLDPAYYMTQKLTDKSDVYSFGIVLFELVTAKHPIENGKFIVLEVQKALEKGVLSTCIDPSLGAYPEKDLKRLVNLALDCVVDIPNKRPSMDEVAKVLEALLNECI</sequence>
<accession>A0ACC2BKF4</accession>
<organism evidence="1 2">
    <name type="scientific">Diphasiastrum complanatum</name>
    <name type="common">Issler's clubmoss</name>
    <name type="synonym">Lycopodium complanatum</name>
    <dbReference type="NCBI Taxonomy" id="34168"/>
    <lineage>
        <taxon>Eukaryota</taxon>
        <taxon>Viridiplantae</taxon>
        <taxon>Streptophyta</taxon>
        <taxon>Embryophyta</taxon>
        <taxon>Tracheophyta</taxon>
        <taxon>Lycopodiopsida</taxon>
        <taxon>Lycopodiales</taxon>
        <taxon>Lycopodiaceae</taxon>
        <taxon>Lycopodioideae</taxon>
        <taxon>Diphasiastrum</taxon>
    </lineage>
</organism>
<name>A0ACC2BKF4_DIPCM</name>
<comment type="caution">
    <text evidence="1">The sequence shown here is derived from an EMBL/GenBank/DDBJ whole genome shotgun (WGS) entry which is preliminary data.</text>
</comment>
<dbReference type="Proteomes" id="UP001162992">
    <property type="component" value="Chromosome 15"/>
</dbReference>
<reference evidence="2" key="1">
    <citation type="journal article" date="2024" name="Proc. Natl. Acad. Sci. U.S.A.">
        <title>Extraordinary preservation of gene collinearity over three hundred million years revealed in homosporous lycophytes.</title>
        <authorList>
            <person name="Li C."/>
            <person name="Wickell D."/>
            <person name="Kuo L.Y."/>
            <person name="Chen X."/>
            <person name="Nie B."/>
            <person name="Liao X."/>
            <person name="Peng D."/>
            <person name="Ji J."/>
            <person name="Jenkins J."/>
            <person name="Williams M."/>
            <person name="Shu S."/>
            <person name="Plott C."/>
            <person name="Barry K."/>
            <person name="Rajasekar S."/>
            <person name="Grimwood J."/>
            <person name="Han X."/>
            <person name="Sun S."/>
            <person name="Hou Z."/>
            <person name="He W."/>
            <person name="Dai G."/>
            <person name="Sun C."/>
            <person name="Schmutz J."/>
            <person name="Leebens-Mack J.H."/>
            <person name="Li F.W."/>
            <person name="Wang L."/>
        </authorList>
    </citation>
    <scope>NUCLEOTIDE SEQUENCE [LARGE SCALE GENOMIC DNA]</scope>
    <source>
        <strain evidence="2">cv. PW_Plant_1</strain>
    </source>
</reference>